<dbReference type="RefSeq" id="WP_031382245.1">
    <property type="nucleotide sequence ID" value="NZ_BAABKI010000010.1"/>
</dbReference>
<evidence type="ECO:0000313" key="2">
    <source>
        <dbReference type="Proteomes" id="UP001500074"/>
    </source>
</evidence>
<sequence length="120" mass="13795">MNIQPIRSDADLDRAFARIQALWDAEEGSAEADELEVLSILVERYEDEHYPVGPSDPIEAIRFRMEQQGLTPRDLERFIGPSGRVSEVLNRRRGLSLRMVRNLHKGLHIPYETLLDEEPA</sequence>
<dbReference type="PANTHER" id="PTHR40455:SF1">
    <property type="entry name" value="ANTITOXIN HIGA"/>
    <property type="match status" value="1"/>
</dbReference>
<accession>A0ABP9R5F4</accession>
<reference evidence="2" key="1">
    <citation type="journal article" date="2019" name="Int. J. Syst. Evol. Microbiol.">
        <title>The Global Catalogue of Microorganisms (GCM) 10K type strain sequencing project: providing services to taxonomists for standard genome sequencing and annotation.</title>
        <authorList>
            <consortium name="The Broad Institute Genomics Platform"/>
            <consortium name="The Broad Institute Genome Sequencing Center for Infectious Disease"/>
            <person name="Wu L."/>
            <person name="Ma J."/>
        </authorList>
    </citation>
    <scope>NUCLEOTIDE SEQUENCE [LARGE SCALE GENOMIC DNA]</scope>
    <source>
        <strain evidence="2">JCM 18472</strain>
    </source>
</reference>
<proteinExistence type="predicted"/>
<dbReference type="Proteomes" id="UP001500074">
    <property type="component" value="Unassembled WGS sequence"/>
</dbReference>
<dbReference type="PANTHER" id="PTHR40455">
    <property type="entry name" value="ANTITOXIN HIGA"/>
    <property type="match status" value="1"/>
</dbReference>
<protein>
    <submittedName>
        <fullName evidence="1">Helix-turn-helix domain-containing protein</fullName>
    </submittedName>
</protein>
<name>A0ABP9R5F4_9GAMM</name>
<organism evidence="1 2">
    <name type="scientific">Modicisalibacter zincidurans</name>
    <dbReference type="NCBI Taxonomy" id="1178777"/>
    <lineage>
        <taxon>Bacteria</taxon>
        <taxon>Pseudomonadati</taxon>
        <taxon>Pseudomonadota</taxon>
        <taxon>Gammaproteobacteria</taxon>
        <taxon>Oceanospirillales</taxon>
        <taxon>Halomonadaceae</taxon>
        <taxon>Modicisalibacter</taxon>
    </lineage>
</organism>
<keyword evidence="2" id="KW-1185">Reference proteome</keyword>
<evidence type="ECO:0000313" key="1">
    <source>
        <dbReference type="EMBL" id="GAA5171714.1"/>
    </source>
</evidence>
<dbReference type="EMBL" id="BAABKI010000010">
    <property type="protein sequence ID" value="GAA5171714.1"/>
    <property type="molecule type" value="Genomic_DNA"/>
</dbReference>
<gene>
    <name evidence="1" type="ORF">GCM10023342_06990</name>
</gene>
<comment type="caution">
    <text evidence="1">The sequence shown here is derived from an EMBL/GenBank/DDBJ whole genome shotgun (WGS) entry which is preliminary data.</text>
</comment>
<dbReference type="InterPro" id="IPR039060">
    <property type="entry name" value="Antitox_HigA"/>
</dbReference>